<dbReference type="SUPFAM" id="SSF53335">
    <property type="entry name" value="S-adenosyl-L-methionine-dependent methyltransferases"/>
    <property type="match status" value="1"/>
</dbReference>
<dbReference type="EMBL" id="BCSY01000031">
    <property type="protein sequence ID" value="GAS94137.1"/>
    <property type="molecule type" value="Genomic_DNA"/>
</dbReference>
<protein>
    <submittedName>
        <fullName evidence="1">Glycosyltransferase</fullName>
    </submittedName>
</protein>
<keyword evidence="1" id="KW-0808">Transferase</keyword>
<sequence>MHGIGQLIDRARWNLRESRRFTSSQDYWERRYRLGGNSGAGSYNRLARFKADYLNEFVAANGIDSVIEFGSGDGSQLALAKYPSYVGVDVSETVLANTRAMFAGNPAIQFLHTSEVTENHRAELALSLDVIYHLVEDVTFDAYMRQLFDAATKFVIVYASNEDKPWSSPHVRHRQFTKWVERNRSDFGLIERIPNPYPYSEKDPENTSFADFFAFRKLV</sequence>
<dbReference type="RefSeq" id="WP_062655471.1">
    <property type="nucleotide sequence ID" value="NZ_BCSY01000031.1"/>
</dbReference>
<organism evidence="1 2">
    <name type="scientific">Mycolicibacterium canariasense</name>
    <name type="common">Mycobacterium canariasense</name>
    <dbReference type="NCBI Taxonomy" id="228230"/>
    <lineage>
        <taxon>Bacteria</taxon>
        <taxon>Bacillati</taxon>
        <taxon>Actinomycetota</taxon>
        <taxon>Actinomycetes</taxon>
        <taxon>Mycobacteriales</taxon>
        <taxon>Mycobacteriaceae</taxon>
        <taxon>Mycolicibacterium</taxon>
    </lineage>
</organism>
<reference evidence="2" key="2">
    <citation type="submission" date="2016-02" db="EMBL/GenBank/DDBJ databases">
        <title>Draft genome sequence of five rapidly growing Mycobacterium species.</title>
        <authorList>
            <person name="Katahira K."/>
            <person name="Gotou Y."/>
            <person name="Iida K."/>
            <person name="Ogura Y."/>
            <person name="Hayashi T."/>
        </authorList>
    </citation>
    <scope>NUCLEOTIDE SEQUENCE [LARGE SCALE GENOMIC DNA]</scope>
    <source>
        <strain evidence="2">JCM15298</strain>
    </source>
</reference>
<gene>
    <name evidence="1" type="ORF">RMCC_1103</name>
</gene>
<accession>A0A100W9H1</accession>
<dbReference type="GO" id="GO:0016740">
    <property type="term" value="F:transferase activity"/>
    <property type="evidence" value="ECO:0007669"/>
    <property type="project" value="UniProtKB-KW"/>
</dbReference>
<dbReference type="Gene3D" id="3.40.50.150">
    <property type="entry name" value="Vaccinia Virus protein VP39"/>
    <property type="match status" value="1"/>
</dbReference>
<evidence type="ECO:0000313" key="1">
    <source>
        <dbReference type="EMBL" id="GAS94137.1"/>
    </source>
</evidence>
<evidence type="ECO:0000313" key="2">
    <source>
        <dbReference type="Proteomes" id="UP000069443"/>
    </source>
</evidence>
<reference evidence="2" key="1">
    <citation type="journal article" date="2016" name="Genome Announc.">
        <title>Draft Genome Sequences of Five Rapidly Growing Mycobacterium Species, M. thermoresistibile, M. fortuitum subsp. acetamidolyticum, M. canariasense, M. brisbanense, and M. novocastrense.</title>
        <authorList>
            <person name="Katahira K."/>
            <person name="Ogura Y."/>
            <person name="Gotoh Y."/>
            <person name="Hayashi T."/>
        </authorList>
    </citation>
    <scope>NUCLEOTIDE SEQUENCE [LARGE SCALE GENOMIC DNA]</scope>
    <source>
        <strain evidence="2">JCM15298</strain>
    </source>
</reference>
<dbReference type="InterPro" id="IPR029063">
    <property type="entry name" value="SAM-dependent_MTases_sf"/>
</dbReference>
<proteinExistence type="predicted"/>
<dbReference type="STRING" id="228230.RMCC_1103"/>
<dbReference type="AlphaFoldDB" id="A0A100W9H1"/>
<keyword evidence="2" id="KW-1185">Reference proteome</keyword>
<comment type="caution">
    <text evidence="1">The sequence shown here is derived from an EMBL/GenBank/DDBJ whole genome shotgun (WGS) entry which is preliminary data.</text>
</comment>
<dbReference type="Proteomes" id="UP000069443">
    <property type="component" value="Unassembled WGS sequence"/>
</dbReference>
<name>A0A100W9H1_MYCCR</name>